<keyword evidence="3" id="KW-1185">Reference proteome</keyword>
<dbReference type="InterPro" id="IPR027417">
    <property type="entry name" value="P-loop_NTPase"/>
</dbReference>
<evidence type="ECO:0000313" key="3">
    <source>
        <dbReference type="Proteomes" id="UP000283063"/>
    </source>
</evidence>
<dbReference type="InterPro" id="IPR011604">
    <property type="entry name" value="PDDEXK-like_dom_sf"/>
</dbReference>
<dbReference type="EMBL" id="CP033219">
    <property type="protein sequence ID" value="AZV80561.1"/>
    <property type="molecule type" value="Genomic_DNA"/>
</dbReference>
<dbReference type="InterPro" id="IPR038726">
    <property type="entry name" value="PDDEXK_AddAB-type"/>
</dbReference>
<dbReference type="Gene3D" id="3.90.320.10">
    <property type="match status" value="1"/>
</dbReference>
<evidence type="ECO:0000313" key="2">
    <source>
        <dbReference type="EMBL" id="AZV80561.1"/>
    </source>
</evidence>
<feature type="domain" description="PD-(D/E)XK endonuclease-like" evidence="1">
    <location>
        <begin position="711"/>
        <end position="911"/>
    </location>
</feature>
<organism evidence="2 3">
    <name type="scientific">Parasedimentitalea marina</name>
    <dbReference type="NCBI Taxonomy" id="2483033"/>
    <lineage>
        <taxon>Bacteria</taxon>
        <taxon>Pseudomonadati</taxon>
        <taxon>Pseudomonadota</taxon>
        <taxon>Alphaproteobacteria</taxon>
        <taxon>Rhodobacterales</taxon>
        <taxon>Paracoccaceae</taxon>
        <taxon>Parasedimentitalea</taxon>
    </lineage>
</organism>
<dbReference type="OrthoDB" id="9780606at2"/>
<sequence length="978" mass="109395">MFKPSDTPRIFALPCGTDFPRALVDGLIQRSNDQPPEALAKVELIVNTKRMARRIRSLFDAGPTLLLPRISLLGDISSRVALHGLPPALPRLRRRLLLSQLVAKLLEADPSLAARSSLYDLSDSLAALFDEMQGEGVTTDTIRNLDVSDMSDHWARAQKFIDIADEFTDSQDGTIEVEARQRQMVLNQIDTWQENPPQHPVILAGSTGSRGTTLLLMQAIARLPQGAVVLPGFDFDLPSQVWVGLDDPLISEDHPQFRFHKLMTGLDLAPDDINPWCDNAPPAPARNQLVSLSLRPAPVTDAWMTEGPKLMDLDKATENVTLIEAPNPRGEALAIALRLRQAAEDGQTAALITPDRMLSRRVSATLDRWNILPDDSAGQPLQLSPPGRFLRHVAELFCKELAGDSLLTLLKHPLAHTGNNRGPHKRFLQEMELSLRENGPPFPDKESILSFELSKESEGFVEWRHWVSKLFSDQVTEDNLPLSEWVSRLLILSEAIAGGSQADGSGILWDKKAGEKAHKVMQELEAEAQHGGDMTARDFADLLGALLSQGEVRDRDAPHGKIMIWGTLEARVQGADLVILGGLNEGSWPEAATPDPWLNRQLRNQAGLLLPERRIGLSAHDFQQAIAAPEVWISRAIRSDDSDTVASRWLNRLCNLLDGLPEQNGPDLLQAMRDRGQKWLDWAVALEKPTKTSPALRPSPRPPVSARPRRLTITEIPRLIRDPYAIYAKHVLRLRVLNPLVRVPDALLRGIVVHEVFEHFIKETLDDPSLLTRDHLLQKSRDLLEQHVPWPVARCLWLSRVNRIAGDFIQAEQTRRLTSHPIAFEAKGEARLDPLDFTIACRADRIDEDDRGFLHLYDYKTGAPPSETQQLKFEKQLLIEAAMAEQGAFEDIGPREVSRAMFIGLGTAMKEIRAPIDKDPPAKVWENLRELISAYFEPNQGFSSRRMLHLDTELGDYDHLARFGEWDRSATPEPEDLT</sequence>
<proteinExistence type="predicted"/>
<dbReference type="NCBIfam" id="TIGR02786">
    <property type="entry name" value="addB_alphas"/>
    <property type="match status" value="1"/>
</dbReference>
<protein>
    <submittedName>
        <fullName evidence="2">Double-strand break repair protein AddB</fullName>
    </submittedName>
</protein>
<dbReference type="KEGG" id="sedi:EBB79_20770"/>
<name>A0A3T0N998_9RHOB</name>
<dbReference type="InterPro" id="IPR014153">
    <property type="entry name" value="Ds_break_AddB"/>
</dbReference>
<dbReference type="SUPFAM" id="SSF52540">
    <property type="entry name" value="P-loop containing nucleoside triphosphate hydrolases"/>
    <property type="match status" value="1"/>
</dbReference>
<reference evidence="2 3" key="1">
    <citation type="submission" date="2018-10" db="EMBL/GenBank/DDBJ databases">
        <title>Parasedimentitalea marina sp. nov., a psychrophilic bacterium isolated from deep seawater of the New Britain Trench.</title>
        <authorList>
            <person name="Cao J."/>
        </authorList>
    </citation>
    <scope>NUCLEOTIDE SEQUENCE [LARGE SCALE GENOMIC DNA]</scope>
    <source>
        <strain evidence="2 3">W43</strain>
    </source>
</reference>
<dbReference type="Pfam" id="PF12705">
    <property type="entry name" value="PDDEXK_1"/>
    <property type="match status" value="1"/>
</dbReference>
<dbReference type="Proteomes" id="UP000283063">
    <property type="component" value="Chromosome"/>
</dbReference>
<accession>A0A3T0N998</accession>
<gene>
    <name evidence="2" type="primary">addB</name>
    <name evidence="2" type="ORF">EBB79_20770</name>
</gene>
<evidence type="ECO:0000259" key="1">
    <source>
        <dbReference type="Pfam" id="PF12705"/>
    </source>
</evidence>
<dbReference type="AlphaFoldDB" id="A0A3T0N998"/>